<dbReference type="AlphaFoldDB" id="A9A8F3"/>
<dbReference type="KEGG" id="mmx:MmarC6_0809"/>
<name>A9A8F3_METM6</name>
<dbReference type="STRING" id="444158.MmarC6_0809"/>
<accession>A9A8F3</accession>
<proteinExistence type="predicted"/>
<dbReference type="HOGENOM" id="CLU_2730417_0_0_2"/>
<sequence length="71" mass="8493">MEFKIGDDLHIKSGKWNHREMTIDRETNHYKEIITDKDTKEIIHFCEEHLSEHLNHGSAKYKSKTNVKKLD</sequence>
<protein>
    <submittedName>
        <fullName evidence="1">Uncharacterized protein</fullName>
    </submittedName>
</protein>
<dbReference type="eggNOG" id="arCOG08253">
    <property type="taxonomic scope" value="Archaea"/>
</dbReference>
<reference evidence="1" key="1">
    <citation type="submission" date="2007-10" db="EMBL/GenBank/DDBJ databases">
        <title>Complete sequence of Methanococcus maripaludis C6.</title>
        <authorList>
            <consortium name="US DOE Joint Genome Institute"/>
            <person name="Copeland A."/>
            <person name="Lucas S."/>
            <person name="Lapidus A."/>
            <person name="Barry K."/>
            <person name="Glavina del Rio T."/>
            <person name="Dalin E."/>
            <person name="Tice H."/>
            <person name="Pitluck S."/>
            <person name="Clum A."/>
            <person name="Schmutz J."/>
            <person name="Larimer F."/>
            <person name="Land M."/>
            <person name="Hauser L."/>
            <person name="Kyrpides N."/>
            <person name="Mikhailova N."/>
            <person name="Sieprawska-Lupa M."/>
            <person name="Whitman W.B."/>
            <person name="Richardson P."/>
        </authorList>
    </citation>
    <scope>NUCLEOTIDE SEQUENCE [LARGE SCALE GENOMIC DNA]</scope>
    <source>
        <strain evidence="1">C6</strain>
    </source>
</reference>
<evidence type="ECO:0000313" key="1">
    <source>
        <dbReference type="EMBL" id="ABX01626.1"/>
    </source>
</evidence>
<dbReference type="EMBL" id="CP000867">
    <property type="protein sequence ID" value="ABX01626.1"/>
    <property type="molecule type" value="Genomic_DNA"/>
</dbReference>
<organism evidence="1">
    <name type="scientific">Methanococcus maripaludis (strain C6 / ATCC BAA-1332)</name>
    <dbReference type="NCBI Taxonomy" id="444158"/>
    <lineage>
        <taxon>Archaea</taxon>
        <taxon>Methanobacteriati</taxon>
        <taxon>Methanobacteriota</taxon>
        <taxon>Methanomada group</taxon>
        <taxon>Methanococci</taxon>
        <taxon>Methanococcales</taxon>
        <taxon>Methanococcaceae</taxon>
        <taxon>Methanococcus</taxon>
    </lineage>
</organism>
<gene>
    <name evidence="1" type="ordered locus">MmarC6_0809</name>
</gene>